<accession>A0A0A9BQT7</accession>
<proteinExistence type="predicted"/>
<evidence type="ECO:0000313" key="1">
    <source>
        <dbReference type="EMBL" id="JAD66349.1"/>
    </source>
</evidence>
<reference evidence="1" key="2">
    <citation type="journal article" date="2015" name="Data Brief">
        <title>Shoot transcriptome of the giant reed, Arundo donax.</title>
        <authorList>
            <person name="Barrero R.A."/>
            <person name="Guerrero F.D."/>
            <person name="Moolhuijzen P."/>
            <person name="Goolsby J.A."/>
            <person name="Tidwell J."/>
            <person name="Bellgard S.E."/>
            <person name="Bellgard M.I."/>
        </authorList>
    </citation>
    <scope>NUCLEOTIDE SEQUENCE</scope>
    <source>
        <tissue evidence="1">Shoot tissue taken approximately 20 cm above the soil surface</tissue>
    </source>
</reference>
<dbReference type="EMBL" id="GBRH01231546">
    <property type="protein sequence ID" value="JAD66349.1"/>
    <property type="molecule type" value="Transcribed_RNA"/>
</dbReference>
<organism evidence="1">
    <name type="scientific">Arundo donax</name>
    <name type="common">Giant reed</name>
    <name type="synonym">Donax arundinaceus</name>
    <dbReference type="NCBI Taxonomy" id="35708"/>
    <lineage>
        <taxon>Eukaryota</taxon>
        <taxon>Viridiplantae</taxon>
        <taxon>Streptophyta</taxon>
        <taxon>Embryophyta</taxon>
        <taxon>Tracheophyta</taxon>
        <taxon>Spermatophyta</taxon>
        <taxon>Magnoliopsida</taxon>
        <taxon>Liliopsida</taxon>
        <taxon>Poales</taxon>
        <taxon>Poaceae</taxon>
        <taxon>PACMAD clade</taxon>
        <taxon>Arundinoideae</taxon>
        <taxon>Arundineae</taxon>
        <taxon>Arundo</taxon>
    </lineage>
</organism>
<name>A0A0A9BQT7_ARUDO</name>
<reference evidence="1" key="1">
    <citation type="submission" date="2014-09" db="EMBL/GenBank/DDBJ databases">
        <authorList>
            <person name="Magalhaes I.L.F."/>
            <person name="Oliveira U."/>
            <person name="Santos F.R."/>
            <person name="Vidigal T.H.D.A."/>
            <person name="Brescovit A.D."/>
            <person name="Santos A.J."/>
        </authorList>
    </citation>
    <scope>NUCLEOTIDE SEQUENCE</scope>
    <source>
        <tissue evidence="1">Shoot tissue taken approximately 20 cm above the soil surface</tissue>
    </source>
</reference>
<sequence length="33" mass="3800">MIITGYNLSPRGFCRKTSILYQIRVFIASSYSL</sequence>
<protein>
    <submittedName>
        <fullName evidence="1">Uncharacterized protein</fullName>
    </submittedName>
</protein>
<dbReference type="AlphaFoldDB" id="A0A0A9BQT7"/>